<feature type="domain" description="Plastocyanin-like" evidence="3">
    <location>
        <begin position="43"/>
        <end position="125"/>
    </location>
</feature>
<accession>A0A6A2YIR1</accession>
<dbReference type="GO" id="GO:0005507">
    <property type="term" value="F:copper ion binding"/>
    <property type="evidence" value="ECO:0007669"/>
    <property type="project" value="InterPro"/>
</dbReference>
<dbReference type="Pfam" id="PF00394">
    <property type="entry name" value="Cu-oxidase"/>
    <property type="match status" value="1"/>
</dbReference>
<keyword evidence="2" id="KW-0325">Glycoprotein</keyword>
<dbReference type="Proteomes" id="UP000436088">
    <property type="component" value="Unassembled WGS sequence"/>
</dbReference>
<name>A0A6A2YIR1_HIBSY</name>
<dbReference type="InterPro" id="IPR001117">
    <property type="entry name" value="Cu-oxidase_2nd"/>
</dbReference>
<dbReference type="InterPro" id="IPR011706">
    <property type="entry name" value="Cu-oxidase_C"/>
</dbReference>
<dbReference type="SUPFAM" id="SSF49503">
    <property type="entry name" value="Cupredoxins"/>
    <property type="match status" value="3"/>
</dbReference>
<dbReference type="AlphaFoldDB" id="A0A6A2YIR1"/>
<dbReference type="InterPro" id="IPR045087">
    <property type="entry name" value="Cu-oxidase_fam"/>
</dbReference>
<comment type="similarity">
    <text evidence="1">Belongs to the multicopper oxidase family.</text>
</comment>
<reference evidence="5" key="1">
    <citation type="submission" date="2019-09" db="EMBL/GenBank/DDBJ databases">
        <title>Draft genome information of white flower Hibiscus syriacus.</title>
        <authorList>
            <person name="Kim Y.-M."/>
        </authorList>
    </citation>
    <scope>NUCLEOTIDE SEQUENCE [LARGE SCALE GENOMIC DNA]</scope>
    <source>
        <strain evidence="5">YM2019G1</strain>
    </source>
</reference>
<dbReference type="PANTHER" id="PTHR11709">
    <property type="entry name" value="MULTI-COPPER OXIDASE"/>
    <property type="match status" value="1"/>
</dbReference>
<evidence type="ECO:0000259" key="4">
    <source>
        <dbReference type="Pfam" id="PF07731"/>
    </source>
</evidence>
<evidence type="ECO:0000256" key="2">
    <source>
        <dbReference type="ARBA" id="ARBA00023180"/>
    </source>
</evidence>
<evidence type="ECO:0000256" key="1">
    <source>
        <dbReference type="ARBA" id="ARBA00010609"/>
    </source>
</evidence>
<organism evidence="5 6">
    <name type="scientific">Hibiscus syriacus</name>
    <name type="common">Rose of Sharon</name>
    <dbReference type="NCBI Taxonomy" id="106335"/>
    <lineage>
        <taxon>Eukaryota</taxon>
        <taxon>Viridiplantae</taxon>
        <taxon>Streptophyta</taxon>
        <taxon>Embryophyta</taxon>
        <taxon>Tracheophyta</taxon>
        <taxon>Spermatophyta</taxon>
        <taxon>Magnoliopsida</taxon>
        <taxon>eudicotyledons</taxon>
        <taxon>Gunneridae</taxon>
        <taxon>Pentapetalae</taxon>
        <taxon>rosids</taxon>
        <taxon>malvids</taxon>
        <taxon>Malvales</taxon>
        <taxon>Malvaceae</taxon>
        <taxon>Malvoideae</taxon>
        <taxon>Hibiscus</taxon>
    </lineage>
</organism>
<dbReference type="InterPro" id="IPR008972">
    <property type="entry name" value="Cupredoxin"/>
</dbReference>
<sequence>MNDHIDSYMYYPVTSMHKSVGGFGSLCINSRPQILVPYNPPADDYTIMIGDWFNKGHSNLKKILDSGRNLGRANGVHINEKMAKGDGKDEPLFTMEAGKSYIYRICNAGLKTSLNIRFQGHTMSLLRWKVLTQFRMTMSRLMCIIDNNGHRPYMNGKGGPSSEIPKPPVGWAWSLNQFRTFQWNLTASAARPNPQGSYKYGGINIIPTPLKLAEYYGVADKVFKYNNIPDEPPAEISKVTLEHIVLNMTHKSFVEIIFENHQTTIQSWHVDGYAFFAMAVEIGKWSLEKRMNYNLLDALIFKFFVREIFTL</sequence>
<gene>
    <name evidence="5" type="ORF">F3Y22_tig00111582pilonHSYRG00044</name>
</gene>
<dbReference type="Gene3D" id="2.60.40.420">
    <property type="entry name" value="Cupredoxins - blue copper proteins"/>
    <property type="match status" value="2"/>
</dbReference>
<evidence type="ECO:0000313" key="5">
    <source>
        <dbReference type="EMBL" id="KAE8676607.1"/>
    </source>
</evidence>
<feature type="domain" description="Plastocyanin-like" evidence="4">
    <location>
        <begin position="209"/>
        <end position="298"/>
    </location>
</feature>
<evidence type="ECO:0000259" key="3">
    <source>
        <dbReference type="Pfam" id="PF00394"/>
    </source>
</evidence>
<dbReference type="Pfam" id="PF07731">
    <property type="entry name" value="Cu-oxidase_2"/>
    <property type="match status" value="1"/>
</dbReference>
<dbReference type="GO" id="GO:0016491">
    <property type="term" value="F:oxidoreductase activity"/>
    <property type="evidence" value="ECO:0007669"/>
    <property type="project" value="InterPro"/>
</dbReference>
<dbReference type="PANTHER" id="PTHR11709:SF309">
    <property type="entry name" value="L-ASCORBATE OXIDASE HOMOLOG"/>
    <property type="match status" value="1"/>
</dbReference>
<evidence type="ECO:0000313" key="6">
    <source>
        <dbReference type="Proteomes" id="UP000436088"/>
    </source>
</evidence>
<proteinExistence type="inferred from homology"/>
<keyword evidence="6" id="KW-1185">Reference proteome</keyword>
<dbReference type="EMBL" id="VEPZ02001375">
    <property type="protein sequence ID" value="KAE8676607.1"/>
    <property type="molecule type" value="Genomic_DNA"/>
</dbReference>
<protein>
    <submittedName>
        <fullName evidence="5">Detected protein of confused Function</fullName>
    </submittedName>
</protein>
<comment type="caution">
    <text evidence="5">The sequence shown here is derived from an EMBL/GenBank/DDBJ whole genome shotgun (WGS) entry which is preliminary data.</text>
</comment>